<evidence type="ECO:0000313" key="1">
    <source>
        <dbReference type="EMBL" id="CAD2183481.1"/>
    </source>
</evidence>
<dbReference type="Proteomes" id="UP000580250">
    <property type="component" value="Unassembled WGS sequence"/>
</dbReference>
<protein>
    <submittedName>
        <fullName evidence="1">Uncharacterized protein</fullName>
    </submittedName>
</protein>
<dbReference type="AlphaFoldDB" id="A0A6V7WAU7"/>
<accession>A0A6V7WAU7</accession>
<sequence>MKIKKCARFLVVLADKDPNIWKISELAILGFFYFQKHLLAFCRYISIL</sequence>
<evidence type="ECO:0000313" key="2">
    <source>
        <dbReference type="Proteomes" id="UP000580250"/>
    </source>
</evidence>
<name>A0A6V7WAU7_MELEN</name>
<reference evidence="1 2" key="1">
    <citation type="submission" date="2020-08" db="EMBL/GenBank/DDBJ databases">
        <authorList>
            <person name="Koutsovoulos G."/>
            <person name="Danchin GJ E."/>
        </authorList>
    </citation>
    <scope>NUCLEOTIDE SEQUENCE [LARGE SCALE GENOMIC DNA]</scope>
</reference>
<organism evidence="1 2">
    <name type="scientific">Meloidogyne enterolobii</name>
    <name type="common">Root-knot nematode worm</name>
    <name type="synonym">Meloidogyne mayaguensis</name>
    <dbReference type="NCBI Taxonomy" id="390850"/>
    <lineage>
        <taxon>Eukaryota</taxon>
        <taxon>Metazoa</taxon>
        <taxon>Ecdysozoa</taxon>
        <taxon>Nematoda</taxon>
        <taxon>Chromadorea</taxon>
        <taxon>Rhabditida</taxon>
        <taxon>Tylenchina</taxon>
        <taxon>Tylenchomorpha</taxon>
        <taxon>Tylenchoidea</taxon>
        <taxon>Meloidogynidae</taxon>
        <taxon>Meloidogyninae</taxon>
        <taxon>Meloidogyne</taxon>
    </lineage>
</organism>
<dbReference type="EMBL" id="CAJEWN010000470">
    <property type="protein sequence ID" value="CAD2183481.1"/>
    <property type="molecule type" value="Genomic_DNA"/>
</dbReference>
<proteinExistence type="predicted"/>
<comment type="caution">
    <text evidence="1">The sequence shown here is derived from an EMBL/GenBank/DDBJ whole genome shotgun (WGS) entry which is preliminary data.</text>
</comment>
<gene>
    <name evidence="1" type="ORF">MENT_LOCUS35779</name>
</gene>